<evidence type="ECO:0000256" key="1">
    <source>
        <dbReference type="SAM" id="SignalP"/>
    </source>
</evidence>
<feature type="chain" id="PRO_5015163442" evidence="1">
    <location>
        <begin position="17"/>
        <end position="47"/>
    </location>
</feature>
<organism evidence="2">
    <name type="scientific">Rhizophora mucronata</name>
    <name type="common">Asiatic mangrove</name>
    <dbReference type="NCBI Taxonomy" id="61149"/>
    <lineage>
        <taxon>Eukaryota</taxon>
        <taxon>Viridiplantae</taxon>
        <taxon>Streptophyta</taxon>
        <taxon>Embryophyta</taxon>
        <taxon>Tracheophyta</taxon>
        <taxon>Spermatophyta</taxon>
        <taxon>Magnoliopsida</taxon>
        <taxon>eudicotyledons</taxon>
        <taxon>Gunneridae</taxon>
        <taxon>Pentapetalae</taxon>
        <taxon>rosids</taxon>
        <taxon>fabids</taxon>
        <taxon>Malpighiales</taxon>
        <taxon>Rhizophoraceae</taxon>
        <taxon>Rhizophora</taxon>
    </lineage>
</organism>
<accession>A0A2P2N5N3</accession>
<name>A0A2P2N5N3_RHIMU</name>
<reference evidence="2" key="1">
    <citation type="submission" date="2018-02" db="EMBL/GenBank/DDBJ databases">
        <title>Rhizophora mucronata_Transcriptome.</title>
        <authorList>
            <person name="Meera S.P."/>
            <person name="Sreeshan A."/>
            <person name="Augustine A."/>
        </authorList>
    </citation>
    <scope>NUCLEOTIDE SEQUENCE</scope>
    <source>
        <tissue evidence="2">Leaf</tissue>
    </source>
</reference>
<sequence>MSVCVCAFFLSVFVSLENDSRKKEKRKKEIHGIFIFHALELCKVDFD</sequence>
<protein>
    <submittedName>
        <fullName evidence="2">Uncharacterized protein</fullName>
    </submittedName>
</protein>
<dbReference type="EMBL" id="GGEC01057333">
    <property type="protein sequence ID" value="MBX37817.1"/>
    <property type="molecule type" value="Transcribed_RNA"/>
</dbReference>
<dbReference type="AlphaFoldDB" id="A0A2P2N5N3"/>
<proteinExistence type="predicted"/>
<keyword evidence="1" id="KW-0732">Signal</keyword>
<evidence type="ECO:0000313" key="2">
    <source>
        <dbReference type="EMBL" id="MBX37817.1"/>
    </source>
</evidence>
<feature type="signal peptide" evidence="1">
    <location>
        <begin position="1"/>
        <end position="16"/>
    </location>
</feature>